<name>A0A4Q1CMA3_9BACT</name>
<reference evidence="3 4" key="1">
    <citation type="submission" date="2019-01" db="EMBL/GenBank/DDBJ databases">
        <title>Lacibacter sp. strain TTM-7.</title>
        <authorList>
            <person name="Chen W.-M."/>
        </authorList>
    </citation>
    <scope>NUCLEOTIDE SEQUENCE [LARGE SCALE GENOMIC DNA]</scope>
    <source>
        <strain evidence="3 4">TTM-7</strain>
    </source>
</reference>
<evidence type="ECO:0000313" key="4">
    <source>
        <dbReference type="Proteomes" id="UP000290204"/>
    </source>
</evidence>
<dbReference type="InterPro" id="IPR038186">
    <property type="entry name" value="CHAD_dom_sf"/>
</dbReference>
<dbReference type="EMBL" id="SDHW01000001">
    <property type="protein sequence ID" value="RXK62177.1"/>
    <property type="molecule type" value="Genomic_DNA"/>
</dbReference>
<dbReference type="Gene3D" id="1.40.20.10">
    <property type="entry name" value="CHAD domain"/>
    <property type="match status" value="1"/>
</dbReference>
<keyword evidence="4" id="KW-1185">Reference proteome</keyword>
<keyword evidence="1" id="KW-0175">Coiled coil</keyword>
<dbReference type="PANTHER" id="PTHR39339:SF1">
    <property type="entry name" value="CHAD DOMAIN-CONTAINING PROTEIN"/>
    <property type="match status" value="1"/>
</dbReference>
<gene>
    <name evidence="3" type="ORF">ESA94_03960</name>
</gene>
<evidence type="ECO:0000313" key="3">
    <source>
        <dbReference type="EMBL" id="RXK62177.1"/>
    </source>
</evidence>
<protein>
    <submittedName>
        <fullName evidence="3">CHAD domain-containing protein</fullName>
    </submittedName>
</protein>
<dbReference type="SMART" id="SM00880">
    <property type="entry name" value="CHAD"/>
    <property type="match status" value="1"/>
</dbReference>
<accession>A0A4Q1CMA3</accession>
<dbReference type="AlphaFoldDB" id="A0A4Q1CMA3"/>
<dbReference type="OrthoDB" id="773317at2"/>
<feature type="coiled-coil region" evidence="1">
    <location>
        <begin position="232"/>
        <end position="259"/>
    </location>
</feature>
<evidence type="ECO:0000259" key="2">
    <source>
        <dbReference type="PROSITE" id="PS51708"/>
    </source>
</evidence>
<sequence>MFAMNILQQYTVKQLDTATKLLKEYAVEKDPETLHQLRVALKKIKAVLHYLRSETSWNSKKSKQLLQLLFRAAGTVREMHLRSNWLQQNNYSALAAAAQLQQKIKEEESVFVDRAAEWEGILVKLQTKLEKLTSDTKHEQLLKYIPALKEQVGQFSFATSNEGWHEYRKQVKQLLYAQHWLTEKEKLQLLPVNESKRLDTLQEKIGNWHDMIDMFDWLQEQQFYLSKDKLLHSEYNRAIKKLQQQQLKAEQQLQTEFAEKKTALTQRKSREKK</sequence>
<organism evidence="3 4">
    <name type="scientific">Lacibacter luteus</name>
    <dbReference type="NCBI Taxonomy" id="2508719"/>
    <lineage>
        <taxon>Bacteria</taxon>
        <taxon>Pseudomonadati</taxon>
        <taxon>Bacteroidota</taxon>
        <taxon>Chitinophagia</taxon>
        <taxon>Chitinophagales</taxon>
        <taxon>Chitinophagaceae</taxon>
        <taxon>Lacibacter</taxon>
    </lineage>
</organism>
<dbReference type="InterPro" id="IPR007899">
    <property type="entry name" value="CHAD_dom"/>
</dbReference>
<dbReference type="PANTHER" id="PTHR39339">
    <property type="entry name" value="SLR1444 PROTEIN"/>
    <property type="match status" value="1"/>
</dbReference>
<feature type="domain" description="CHAD" evidence="2">
    <location>
        <begin position="1"/>
        <end position="255"/>
    </location>
</feature>
<proteinExistence type="predicted"/>
<dbReference type="PROSITE" id="PS51708">
    <property type="entry name" value="CHAD"/>
    <property type="match status" value="1"/>
</dbReference>
<evidence type="ECO:0000256" key="1">
    <source>
        <dbReference type="SAM" id="Coils"/>
    </source>
</evidence>
<comment type="caution">
    <text evidence="3">The sequence shown here is derived from an EMBL/GenBank/DDBJ whole genome shotgun (WGS) entry which is preliminary data.</text>
</comment>
<dbReference type="Proteomes" id="UP000290204">
    <property type="component" value="Unassembled WGS sequence"/>
</dbReference>
<dbReference type="Pfam" id="PF05235">
    <property type="entry name" value="CHAD"/>
    <property type="match status" value="1"/>
</dbReference>